<evidence type="ECO:0000313" key="3">
    <source>
        <dbReference type="Proteomes" id="UP000735302"/>
    </source>
</evidence>
<accession>A0AAV4DC43</accession>
<protein>
    <submittedName>
        <fullName evidence="2">Uncharacterized protein</fullName>
    </submittedName>
</protein>
<keyword evidence="3" id="KW-1185">Reference proteome</keyword>
<reference evidence="2 3" key="1">
    <citation type="journal article" date="2021" name="Elife">
        <title>Chloroplast acquisition without the gene transfer in kleptoplastic sea slugs, Plakobranchus ocellatus.</title>
        <authorList>
            <person name="Maeda T."/>
            <person name="Takahashi S."/>
            <person name="Yoshida T."/>
            <person name="Shimamura S."/>
            <person name="Takaki Y."/>
            <person name="Nagai Y."/>
            <person name="Toyoda A."/>
            <person name="Suzuki Y."/>
            <person name="Arimoto A."/>
            <person name="Ishii H."/>
            <person name="Satoh N."/>
            <person name="Nishiyama T."/>
            <person name="Hasebe M."/>
            <person name="Maruyama T."/>
            <person name="Minagawa J."/>
            <person name="Obokata J."/>
            <person name="Shigenobu S."/>
        </authorList>
    </citation>
    <scope>NUCLEOTIDE SEQUENCE [LARGE SCALE GENOMIC DNA]</scope>
</reference>
<comment type="caution">
    <text evidence="2">The sequence shown here is derived from an EMBL/GenBank/DDBJ whole genome shotgun (WGS) entry which is preliminary data.</text>
</comment>
<evidence type="ECO:0000256" key="1">
    <source>
        <dbReference type="SAM" id="MobiDB-lite"/>
    </source>
</evidence>
<gene>
    <name evidence="2" type="ORF">PoB_006812000</name>
</gene>
<name>A0AAV4DC43_9GAST</name>
<proteinExistence type="predicted"/>
<feature type="compositionally biased region" description="Basic residues" evidence="1">
    <location>
        <begin position="60"/>
        <end position="69"/>
    </location>
</feature>
<feature type="region of interest" description="Disordered" evidence="1">
    <location>
        <begin position="1"/>
        <end position="69"/>
    </location>
</feature>
<organism evidence="2 3">
    <name type="scientific">Plakobranchus ocellatus</name>
    <dbReference type="NCBI Taxonomy" id="259542"/>
    <lineage>
        <taxon>Eukaryota</taxon>
        <taxon>Metazoa</taxon>
        <taxon>Spiralia</taxon>
        <taxon>Lophotrochozoa</taxon>
        <taxon>Mollusca</taxon>
        <taxon>Gastropoda</taxon>
        <taxon>Heterobranchia</taxon>
        <taxon>Euthyneura</taxon>
        <taxon>Panpulmonata</taxon>
        <taxon>Sacoglossa</taxon>
        <taxon>Placobranchoidea</taxon>
        <taxon>Plakobranchidae</taxon>
        <taxon>Plakobranchus</taxon>
    </lineage>
</organism>
<dbReference type="AlphaFoldDB" id="A0AAV4DC43"/>
<dbReference type="Proteomes" id="UP000735302">
    <property type="component" value="Unassembled WGS sequence"/>
</dbReference>
<dbReference type="EMBL" id="BLXT01007705">
    <property type="protein sequence ID" value="GFO41615.1"/>
    <property type="molecule type" value="Genomic_DNA"/>
</dbReference>
<sequence length="69" mass="8218">MENNRHVGASSIPQRTSPRLLKIPFLRRDINTAISGKKKKKKKKKEEEEEEEEEEEDKEKKKKNINNEK</sequence>
<evidence type="ECO:0000313" key="2">
    <source>
        <dbReference type="EMBL" id="GFO41615.1"/>
    </source>
</evidence>
<feature type="compositionally biased region" description="Acidic residues" evidence="1">
    <location>
        <begin position="47"/>
        <end position="57"/>
    </location>
</feature>